<name>A0A7Y0S1E1_VIBPH</name>
<gene>
    <name evidence="1" type="ORF">HKB21_03155</name>
</gene>
<sequence>EMSPEWNALKVAKKKNIPCQFIDLPYGYWNESNEEEENEEGNNPLIYASSEKKHFQHRYLDALLQRSGCEHFDQWWDRHFEVDVTLSP</sequence>
<dbReference type="AlphaFoldDB" id="A0A7Y0S1E1"/>
<organism evidence="1 2">
    <name type="scientific">Vibrio parahaemolyticus</name>
    <dbReference type="NCBI Taxonomy" id="670"/>
    <lineage>
        <taxon>Bacteria</taxon>
        <taxon>Pseudomonadati</taxon>
        <taxon>Pseudomonadota</taxon>
        <taxon>Gammaproteobacteria</taxon>
        <taxon>Vibrionales</taxon>
        <taxon>Vibrionaceae</taxon>
        <taxon>Vibrio</taxon>
    </lineage>
</organism>
<dbReference type="EMBL" id="JABCLD010000427">
    <property type="protein sequence ID" value="NMU24615.1"/>
    <property type="molecule type" value="Genomic_DNA"/>
</dbReference>
<evidence type="ECO:0000313" key="2">
    <source>
        <dbReference type="Proteomes" id="UP000555836"/>
    </source>
</evidence>
<reference evidence="1 2" key="1">
    <citation type="submission" date="2020-04" db="EMBL/GenBank/DDBJ databases">
        <title>Whole-genome sequencing of Vibrio spp. from China reveals different genetic environments of blaCTX-M-14 among diverse lineages.</title>
        <authorList>
            <person name="Zheng Z."/>
            <person name="Ye L."/>
            <person name="Chen S."/>
        </authorList>
    </citation>
    <scope>NUCLEOTIDE SEQUENCE [LARGE SCALE GENOMIC DNA]</scope>
    <source>
        <strain evidence="1 2">Vb0574</strain>
    </source>
</reference>
<feature type="non-terminal residue" evidence="1">
    <location>
        <position position="1"/>
    </location>
</feature>
<protein>
    <submittedName>
        <fullName evidence="1">Uncharacterized protein</fullName>
    </submittedName>
</protein>
<comment type="caution">
    <text evidence="1">The sequence shown here is derived from an EMBL/GenBank/DDBJ whole genome shotgun (WGS) entry which is preliminary data.</text>
</comment>
<evidence type="ECO:0000313" key="1">
    <source>
        <dbReference type="EMBL" id="NMU24615.1"/>
    </source>
</evidence>
<accession>A0A7Y0S1E1</accession>
<dbReference type="Proteomes" id="UP000555836">
    <property type="component" value="Unassembled WGS sequence"/>
</dbReference>
<proteinExistence type="predicted"/>
<feature type="non-terminal residue" evidence="1">
    <location>
        <position position="88"/>
    </location>
</feature>
<dbReference type="InterPro" id="IPR043737">
    <property type="entry name" value="DUF5682"/>
</dbReference>
<dbReference type="Pfam" id="PF18934">
    <property type="entry name" value="DUF5682"/>
    <property type="match status" value="1"/>
</dbReference>